<dbReference type="Pfam" id="PF07155">
    <property type="entry name" value="ECF-ribofla_trS"/>
    <property type="match status" value="1"/>
</dbReference>
<gene>
    <name evidence="2" type="ORF">ATOP_06800</name>
</gene>
<protein>
    <recommendedName>
        <fullName evidence="4">ECF transporter S component</fullName>
    </recommendedName>
</protein>
<organism evidence="2 3">
    <name type="scientific">Granulimonas faecalis</name>
    <dbReference type="NCBI Taxonomy" id="2894155"/>
    <lineage>
        <taxon>Bacteria</taxon>
        <taxon>Bacillati</taxon>
        <taxon>Actinomycetota</taxon>
        <taxon>Coriobacteriia</taxon>
        <taxon>Coriobacteriales</taxon>
        <taxon>Kribbibacteriaceae</taxon>
        <taxon>Granulimonas</taxon>
    </lineage>
</organism>
<evidence type="ECO:0000313" key="3">
    <source>
        <dbReference type="Proteomes" id="UP001055025"/>
    </source>
</evidence>
<dbReference type="Gene3D" id="1.10.1760.20">
    <property type="match status" value="1"/>
</dbReference>
<dbReference type="EMBL" id="BQKC01000001">
    <property type="protein sequence ID" value="GJM55025.1"/>
    <property type="molecule type" value="Genomic_DNA"/>
</dbReference>
<evidence type="ECO:0000313" key="2">
    <source>
        <dbReference type="EMBL" id="GJM55025.1"/>
    </source>
</evidence>
<dbReference type="GO" id="GO:0016020">
    <property type="term" value="C:membrane"/>
    <property type="evidence" value="ECO:0007669"/>
    <property type="project" value="InterPro"/>
</dbReference>
<dbReference type="Proteomes" id="UP001055025">
    <property type="component" value="Unassembled WGS sequence"/>
</dbReference>
<name>A0AAV5B016_9ACTN</name>
<keyword evidence="1" id="KW-0472">Membrane</keyword>
<feature type="transmembrane region" description="Helical" evidence="1">
    <location>
        <begin position="164"/>
        <end position="181"/>
    </location>
</feature>
<dbReference type="InterPro" id="IPR009825">
    <property type="entry name" value="ECF_substrate-spec-like"/>
</dbReference>
<comment type="caution">
    <text evidence="2">The sequence shown here is derived from an EMBL/GenBank/DDBJ whole genome shotgun (WGS) entry which is preliminary data.</text>
</comment>
<feature type="transmembrane region" description="Helical" evidence="1">
    <location>
        <begin position="48"/>
        <end position="76"/>
    </location>
</feature>
<proteinExistence type="predicted"/>
<feature type="transmembrane region" description="Helical" evidence="1">
    <location>
        <begin position="188"/>
        <end position="212"/>
    </location>
</feature>
<sequence>MVSWGGAPMGSDGLYPGKGVAMVMDGEGAAPGGPAGARRARGRALEAACLAAPPAVLVAAVLAGGAWAVPALAVAAASVGLVLAGWERSVPALRQLLPAVTLAAAATAGRILLAAVPDVKPVSAVVILCGACLGRRPGFLCGALAALASNLFFGQGMWTPWQMYAWGLMGYVAGALADRGLLARRGALCAYGFLSCMAYGAVLDAYTAVGFVRPLTAASLLGCWAASIPFDVVHGLSTVAFLLAVWVPWGRAIRRTVTRYGLR</sequence>
<feature type="transmembrane region" description="Helical" evidence="1">
    <location>
        <begin position="232"/>
        <end position="249"/>
    </location>
</feature>
<dbReference type="AlphaFoldDB" id="A0AAV5B016"/>
<evidence type="ECO:0008006" key="4">
    <source>
        <dbReference type="Google" id="ProtNLM"/>
    </source>
</evidence>
<evidence type="ECO:0000256" key="1">
    <source>
        <dbReference type="SAM" id="Phobius"/>
    </source>
</evidence>
<keyword evidence="1" id="KW-0812">Transmembrane</keyword>
<accession>A0AAV5B016</accession>
<feature type="transmembrane region" description="Helical" evidence="1">
    <location>
        <begin position="96"/>
        <end position="116"/>
    </location>
</feature>
<keyword evidence="3" id="KW-1185">Reference proteome</keyword>
<keyword evidence="1" id="KW-1133">Transmembrane helix</keyword>
<reference evidence="2" key="1">
    <citation type="journal article" date="2022" name="Int. J. Syst. Evol. Microbiol.">
        <title>Granulimonas faecalis gen. nov., sp. nov., and Leptogranulimonas caecicola gen. nov., sp. nov., novel lactate-producing Atopobiaceae bacteria isolated from mouse intestines, and an emended description of the family Atopobiaceae.</title>
        <authorList>
            <person name="Morinaga K."/>
            <person name="Kusada H."/>
            <person name="Sakamoto S."/>
            <person name="Murakami T."/>
            <person name="Toyoda A."/>
            <person name="Mori H."/>
            <person name="Meng X.Y."/>
            <person name="Takashino M."/>
            <person name="Murotomi K."/>
            <person name="Tamaki H."/>
        </authorList>
    </citation>
    <scope>NUCLEOTIDE SEQUENCE</scope>
    <source>
        <strain evidence="2">OPF53</strain>
    </source>
</reference>